<dbReference type="InterPro" id="IPR036890">
    <property type="entry name" value="HATPase_C_sf"/>
</dbReference>
<protein>
    <submittedName>
        <fullName evidence="2">Unannotated protein</fullName>
    </submittedName>
</protein>
<keyword evidence="1" id="KW-1133">Transmembrane helix</keyword>
<feature type="transmembrane region" description="Helical" evidence="1">
    <location>
        <begin position="115"/>
        <end position="134"/>
    </location>
</feature>
<dbReference type="SUPFAM" id="SSF55874">
    <property type="entry name" value="ATPase domain of HSP90 chaperone/DNA topoisomerase II/histidine kinase"/>
    <property type="match status" value="1"/>
</dbReference>
<name>A0A6J6EB93_9ZZZZ</name>
<feature type="transmembrane region" description="Helical" evidence="1">
    <location>
        <begin position="307"/>
        <end position="324"/>
    </location>
</feature>
<dbReference type="Gene3D" id="3.30.565.10">
    <property type="entry name" value="Histidine kinase-like ATPase, C-terminal domain"/>
    <property type="match status" value="1"/>
</dbReference>
<keyword evidence="1" id="KW-0812">Transmembrane</keyword>
<keyword evidence="1" id="KW-0472">Membrane</keyword>
<evidence type="ECO:0000313" key="2">
    <source>
        <dbReference type="EMBL" id="CAB4572554.1"/>
    </source>
</evidence>
<evidence type="ECO:0000256" key="1">
    <source>
        <dbReference type="SAM" id="Phobius"/>
    </source>
</evidence>
<gene>
    <name evidence="2" type="ORF">UFOPK1684_00829</name>
</gene>
<reference evidence="2" key="1">
    <citation type="submission" date="2020-05" db="EMBL/GenBank/DDBJ databases">
        <authorList>
            <person name="Chiriac C."/>
            <person name="Salcher M."/>
            <person name="Ghai R."/>
            <person name="Kavagutti S V."/>
        </authorList>
    </citation>
    <scope>NUCLEOTIDE SEQUENCE</scope>
</reference>
<feature type="transmembrane region" description="Helical" evidence="1">
    <location>
        <begin position="72"/>
        <end position="95"/>
    </location>
</feature>
<feature type="transmembrane region" description="Helical" evidence="1">
    <location>
        <begin position="336"/>
        <end position="357"/>
    </location>
</feature>
<sequence length="582" mass="63491">MMKNFFLNNFSPSAVFSWPVFLFSLLWAIMTNFTDVDNNPPGNYLLRIASVAAAHLVAFAVLGIFQALSRLAPVLVGAIAVVPVVVVASLARGWAVFTLLNSFGHDSEDLLSYRLMGSVTNIGMSIIVTAVVVHRVRNHRESRRALLAERLRLVEVRDHARGRMQLMTQKTLDDVRAAITAALDLQQSRPAQATADRIQRTIDEIVRPVSHRLEQEQFAWEPAVLDRAAGSLNWRDALSNALSATHLYPRDIALAITAIALSTTLRNQAPLEALYVLACALLGTWCTLLLTRRFVSSRRSAWAERTSMALGAVVAGIATGLSTLPVKLGTEQPFSLVVQAPLFTLMFTVFFALAGSATKQASTATERLRETTAELAWEVARLSEEYRHARLTLARALHGKVQAGMMSSLMRLRQAIRDDDDGLEEMVDHTRGELGSLINSLGVSESIAPLSFDAVIADLADTWEGIAQCTITAHSDTEDLLANDPIVMSALAELIPELTFNAVKHGGATTVDFELDLQDERTLRMVCADNGSRPPDAGRVGLGTKLLDECSSSWNRTNDSSGTVTVAYVPYASYESLRMASS</sequence>
<accession>A0A6J6EB93</accession>
<dbReference type="EMBL" id="CAEZTM010000033">
    <property type="protein sequence ID" value="CAB4572554.1"/>
    <property type="molecule type" value="Genomic_DNA"/>
</dbReference>
<feature type="transmembrane region" description="Helical" evidence="1">
    <location>
        <begin position="275"/>
        <end position="295"/>
    </location>
</feature>
<dbReference type="AlphaFoldDB" id="A0A6J6EB93"/>
<feature type="transmembrane region" description="Helical" evidence="1">
    <location>
        <begin position="44"/>
        <end position="65"/>
    </location>
</feature>
<proteinExistence type="predicted"/>
<organism evidence="2">
    <name type="scientific">freshwater metagenome</name>
    <dbReference type="NCBI Taxonomy" id="449393"/>
    <lineage>
        <taxon>unclassified sequences</taxon>
        <taxon>metagenomes</taxon>
        <taxon>ecological metagenomes</taxon>
    </lineage>
</organism>